<feature type="transmembrane region" description="Helical" evidence="7">
    <location>
        <begin position="191"/>
        <end position="214"/>
    </location>
</feature>
<keyword evidence="4" id="KW-0256">Endoplasmic reticulum</keyword>
<gene>
    <name evidence="10" type="ORF">K432DRAFT_444597</name>
</gene>
<sequence>MRFLHSLLSSLLLSSACLVSAVSSWGFEDATLTVQSKGAGVGGGLKEKLSASSPLSKPVSLGATDTLKIILTTTDGKKAKRPHQAFLTLTDTISGLEDSYVFSIKETGKGKLELTHKDLPTQFLTSTQPLSASLIVASFGVSTPYKSKVFSLDVTSDPNQPLVVPSPPVRYHKLDEIHHIFRPDQKSPPKIITLVFTLAVLTALPILLGTWVALGANVNHLGKALGSAPVSHALFYCSIVALEGVFMMYYLSWNLFQTLPAAAVLGVVMFLSGSSALTEVQERRLAGLR</sequence>
<dbReference type="AlphaFoldDB" id="A0A8E2E755"/>
<keyword evidence="11" id="KW-1185">Reference proteome</keyword>
<evidence type="ECO:0000256" key="2">
    <source>
        <dbReference type="ARBA" id="ARBA00022692"/>
    </source>
</evidence>
<dbReference type="Proteomes" id="UP000250266">
    <property type="component" value="Unassembled WGS sequence"/>
</dbReference>
<evidence type="ECO:0000256" key="4">
    <source>
        <dbReference type="ARBA" id="ARBA00022824"/>
    </source>
</evidence>
<keyword evidence="2 7" id="KW-0812">Transmembrane</keyword>
<dbReference type="GO" id="GO:0006487">
    <property type="term" value="P:protein N-linked glycosylation"/>
    <property type="evidence" value="ECO:0007669"/>
    <property type="project" value="TreeGrafter"/>
</dbReference>
<evidence type="ECO:0000313" key="11">
    <source>
        <dbReference type="Proteomes" id="UP000250266"/>
    </source>
</evidence>
<feature type="transmembrane region" description="Helical" evidence="7">
    <location>
        <begin position="259"/>
        <end position="280"/>
    </location>
</feature>
<evidence type="ECO:0000259" key="9">
    <source>
        <dbReference type="Pfam" id="PF25147"/>
    </source>
</evidence>
<evidence type="ECO:0000256" key="3">
    <source>
        <dbReference type="ARBA" id="ARBA00022729"/>
    </source>
</evidence>
<evidence type="ECO:0000256" key="1">
    <source>
        <dbReference type="ARBA" id="ARBA00004477"/>
    </source>
</evidence>
<evidence type="ECO:0000256" key="8">
    <source>
        <dbReference type="SAM" id="SignalP"/>
    </source>
</evidence>
<dbReference type="GO" id="GO:0008250">
    <property type="term" value="C:oligosaccharyltransferase complex"/>
    <property type="evidence" value="ECO:0007669"/>
    <property type="project" value="InterPro"/>
</dbReference>
<dbReference type="InterPro" id="IPR056790">
    <property type="entry name" value="Ribophorin_II_C"/>
</dbReference>
<keyword evidence="5 7" id="KW-1133">Transmembrane helix</keyword>
<organism evidence="10 11">
    <name type="scientific">Lepidopterella palustris CBS 459.81</name>
    <dbReference type="NCBI Taxonomy" id="1314670"/>
    <lineage>
        <taxon>Eukaryota</taxon>
        <taxon>Fungi</taxon>
        <taxon>Dikarya</taxon>
        <taxon>Ascomycota</taxon>
        <taxon>Pezizomycotina</taxon>
        <taxon>Dothideomycetes</taxon>
        <taxon>Pleosporomycetidae</taxon>
        <taxon>Mytilinidiales</taxon>
        <taxon>Argynnaceae</taxon>
        <taxon>Lepidopterella</taxon>
    </lineage>
</organism>
<evidence type="ECO:0000256" key="6">
    <source>
        <dbReference type="ARBA" id="ARBA00023136"/>
    </source>
</evidence>
<proteinExistence type="predicted"/>
<keyword evidence="6 7" id="KW-0472">Membrane</keyword>
<dbReference type="Pfam" id="PF25147">
    <property type="entry name" value="Ribophorin_II_C"/>
    <property type="match status" value="1"/>
</dbReference>
<feature type="domain" description="Ribophorin II C-terminal" evidence="9">
    <location>
        <begin position="181"/>
        <end position="284"/>
    </location>
</feature>
<feature type="chain" id="PRO_5044211446" description="Ribophorin II C-terminal domain-containing protein" evidence="8">
    <location>
        <begin position="22"/>
        <end position="289"/>
    </location>
</feature>
<evidence type="ECO:0000313" key="10">
    <source>
        <dbReference type="EMBL" id="OCK78495.1"/>
    </source>
</evidence>
<feature type="transmembrane region" description="Helical" evidence="7">
    <location>
        <begin position="234"/>
        <end position="253"/>
    </location>
</feature>
<dbReference type="EMBL" id="KV745056">
    <property type="protein sequence ID" value="OCK78495.1"/>
    <property type="molecule type" value="Genomic_DNA"/>
</dbReference>
<dbReference type="InterPro" id="IPR008814">
    <property type="entry name" value="Swp1"/>
</dbReference>
<protein>
    <recommendedName>
        <fullName evidence="9">Ribophorin II C-terminal domain-containing protein</fullName>
    </recommendedName>
</protein>
<dbReference type="PANTHER" id="PTHR12640">
    <property type="entry name" value="RIBOPHORIN II"/>
    <property type="match status" value="1"/>
</dbReference>
<dbReference type="PANTHER" id="PTHR12640:SF0">
    <property type="entry name" value="DOLICHYL-DIPHOSPHOOLIGOSACCHARIDE--PROTEIN GLYCOSYLTRANSFERASE SUBUNIT 2"/>
    <property type="match status" value="1"/>
</dbReference>
<accession>A0A8E2E755</accession>
<dbReference type="OrthoDB" id="432292at2759"/>
<reference evidence="10 11" key="1">
    <citation type="journal article" date="2016" name="Nat. Commun.">
        <title>Ectomycorrhizal ecology is imprinted in the genome of the dominant symbiotic fungus Cenococcum geophilum.</title>
        <authorList>
            <consortium name="DOE Joint Genome Institute"/>
            <person name="Peter M."/>
            <person name="Kohler A."/>
            <person name="Ohm R.A."/>
            <person name="Kuo A."/>
            <person name="Krutzmann J."/>
            <person name="Morin E."/>
            <person name="Arend M."/>
            <person name="Barry K.W."/>
            <person name="Binder M."/>
            <person name="Choi C."/>
            <person name="Clum A."/>
            <person name="Copeland A."/>
            <person name="Grisel N."/>
            <person name="Haridas S."/>
            <person name="Kipfer T."/>
            <person name="LaButti K."/>
            <person name="Lindquist E."/>
            <person name="Lipzen A."/>
            <person name="Maire R."/>
            <person name="Meier B."/>
            <person name="Mihaltcheva S."/>
            <person name="Molinier V."/>
            <person name="Murat C."/>
            <person name="Poggeler S."/>
            <person name="Quandt C.A."/>
            <person name="Sperisen C."/>
            <person name="Tritt A."/>
            <person name="Tisserant E."/>
            <person name="Crous P.W."/>
            <person name="Henrissat B."/>
            <person name="Nehls U."/>
            <person name="Egli S."/>
            <person name="Spatafora J.W."/>
            <person name="Grigoriev I.V."/>
            <person name="Martin F.M."/>
        </authorList>
    </citation>
    <scope>NUCLEOTIDE SEQUENCE [LARGE SCALE GENOMIC DNA]</scope>
    <source>
        <strain evidence="10 11">CBS 459.81</strain>
    </source>
</reference>
<dbReference type="PROSITE" id="PS51257">
    <property type="entry name" value="PROKAR_LIPOPROTEIN"/>
    <property type="match status" value="1"/>
</dbReference>
<comment type="subcellular location">
    <subcellularLocation>
        <location evidence="1">Endoplasmic reticulum membrane</location>
        <topology evidence="1">Multi-pass membrane protein</topology>
    </subcellularLocation>
</comment>
<name>A0A8E2E755_9PEZI</name>
<evidence type="ECO:0000256" key="7">
    <source>
        <dbReference type="SAM" id="Phobius"/>
    </source>
</evidence>
<keyword evidence="3 8" id="KW-0732">Signal</keyword>
<evidence type="ECO:0000256" key="5">
    <source>
        <dbReference type="ARBA" id="ARBA00022989"/>
    </source>
</evidence>
<dbReference type="UniPathway" id="UPA00378"/>
<feature type="signal peptide" evidence="8">
    <location>
        <begin position="1"/>
        <end position="21"/>
    </location>
</feature>